<accession>A0AAD7JS86</accession>
<feature type="region of interest" description="Disordered" evidence="1">
    <location>
        <begin position="1"/>
        <end position="24"/>
    </location>
</feature>
<dbReference type="Proteomes" id="UP001215280">
    <property type="component" value="Unassembled WGS sequence"/>
</dbReference>
<reference evidence="2" key="1">
    <citation type="submission" date="2023-03" db="EMBL/GenBank/DDBJ databases">
        <title>Massive genome expansion in bonnet fungi (Mycena s.s.) driven by repeated elements and novel gene families across ecological guilds.</title>
        <authorList>
            <consortium name="Lawrence Berkeley National Laboratory"/>
            <person name="Harder C.B."/>
            <person name="Miyauchi S."/>
            <person name="Viragh M."/>
            <person name="Kuo A."/>
            <person name="Thoen E."/>
            <person name="Andreopoulos B."/>
            <person name="Lu D."/>
            <person name="Skrede I."/>
            <person name="Drula E."/>
            <person name="Henrissat B."/>
            <person name="Morin E."/>
            <person name="Kohler A."/>
            <person name="Barry K."/>
            <person name="LaButti K."/>
            <person name="Morin E."/>
            <person name="Salamov A."/>
            <person name="Lipzen A."/>
            <person name="Mereny Z."/>
            <person name="Hegedus B."/>
            <person name="Baldrian P."/>
            <person name="Stursova M."/>
            <person name="Weitz H."/>
            <person name="Taylor A."/>
            <person name="Grigoriev I.V."/>
            <person name="Nagy L.G."/>
            <person name="Martin F."/>
            <person name="Kauserud H."/>
        </authorList>
    </citation>
    <scope>NUCLEOTIDE SEQUENCE</scope>
    <source>
        <strain evidence="2">CBHHK188m</strain>
    </source>
</reference>
<sequence length="240" mass="27285">MSSPTFPSVNRSVNVHDGARPYRDPQLRVARPVPRGSHSRIDKEFKVKMILPHRTFDLRYYRSQTLAPYRPHIMVNTRTPIASHKAFIRNIRSRHFSTSHNAARFAWTPTNIESSDLDTRYPLVEANFPDAARQPWLHDFVVELQHGKKASSFRVFIKRGTALPPNACDNTIVGDVIIMRVAASDATATSVVNMRSTDAKIADYVFKASLQRISKFQGVKRTRLPKKLVLHRARSFPGSP</sequence>
<dbReference type="EMBL" id="JARJLG010000025">
    <property type="protein sequence ID" value="KAJ7769617.1"/>
    <property type="molecule type" value="Genomic_DNA"/>
</dbReference>
<dbReference type="AlphaFoldDB" id="A0AAD7JS86"/>
<comment type="caution">
    <text evidence="2">The sequence shown here is derived from an EMBL/GenBank/DDBJ whole genome shotgun (WGS) entry which is preliminary data.</text>
</comment>
<keyword evidence="3" id="KW-1185">Reference proteome</keyword>
<evidence type="ECO:0000313" key="3">
    <source>
        <dbReference type="Proteomes" id="UP001215280"/>
    </source>
</evidence>
<feature type="compositionally biased region" description="Polar residues" evidence="1">
    <location>
        <begin position="1"/>
        <end position="13"/>
    </location>
</feature>
<name>A0AAD7JS86_9AGAR</name>
<evidence type="ECO:0000313" key="2">
    <source>
        <dbReference type="EMBL" id="KAJ7769617.1"/>
    </source>
</evidence>
<evidence type="ECO:0000256" key="1">
    <source>
        <dbReference type="SAM" id="MobiDB-lite"/>
    </source>
</evidence>
<protein>
    <submittedName>
        <fullName evidence="2">Uncharacterized protein</fullName>
    </submittedName>
</protein>
<gene>
    <name evidence="2" type="ORF">DFH07DRAFT_954212</name>
</gene>
<organism evidence="2 3">
    <name type="scientific">Mycena maculata</name>
    <dbReference type="NCBI Taxonomy" id="230809"/>
    <lineage>
        <taxon>Eukaryota</taxon>
        <taxon>Fungi</taxon>
        <taxon>Dikarya</taxon>
        <taxon>Basidiomycota</taxon>
        <taxon>Agaricomycotina</taxon>
        <taxon>Agaricomycetes</taxon>
        <taxon>Agaricomycetidae</taxon>
        <taxon>Agaricales</taxon>
        <taxon>Marasmiineae</taxon>
        <taxon>Mycenaceae</taxon>
        <taxon>Mycena</taxon>
    </lineage>
</organism>
<proteinExistence type="predicted"/>